<organism evidence="6 7">
    <name type="scientific">Pisolithus tinctorius Marx 270</name>
    <dbReference type="NCBI Taxonomy" id="870435"/>
    <lineage>
        <taxon>Eukaryota</taxon>
        <taxon>Fungi</taxon>
        <taxon>Dikarya</taxon>
        <taxon>Basidiomycota</taxon>
        <taxon>Agaricomycotina</taxon>
        <taxon>Agaricomycetes</taxon>
        <taxon>Agaricomycetidae</taxon>
        <taxon>Boletales</taxon>
        <taxon>Sclerodermatineae</taxon>
        <taxon>Pisolithaceae</taxon>
        <taxon>Pisolithus</taxon>
    </lineage>
</organism>
<dbReference type="OrthoDB" id="2658414at2759"/>
<gene>
    <name evidence="6" type="ORF">M404DRAFT_544679</name>
</gene>
<feature type="repeat" description="WD" evidence="3">
    <location>
        <begin position="1280"/>
        <end position="1321"/>
    </location>
</feature>
<dbReference type="CDD" id="cd00200">
    <property type="entry name" value="WD40"/>
    <property type="match status" value="2"/>
</dbReference>
<evidence type="ECO:0000256" key="3">
    <source>
        <dbReference type="PROSITE-ProRule" id="PRU00221"/>
    </source>
</evidence>
<keyword evidence="7" id="KW-1185">Reference proteome</keyword>
<feature type="repeat" description="WD" evidence="3">
    <location>
        <begin position="1237"/>
        <end position="1278"/>
    </location>
</feature>
<dbReference type="InterPro" id="IPR036322">
    <property type="entry name" value="WD40_repeat_dom_sf"/>
</dbReference>
<dbReference type="SUPFAM" id="SSF50978">
    <property type="entry name" value="WD40 repeat-like"/>
    <property type="match status" value="1"/>
</dbReference>
<dbReference type="Gene3D" id="3.40.50.300">
    <property type="entry name" value="P-loop containing nucleotide triphosphate hydrolases"/>
    <property type="match status" value="1"/>
</dbReference>
<evidence type="ECO:0000256" key="2">
    <source>
        <dbReference type="ARBA" id="ARBA00022737"/>
    </source>
</evidence>
<name>A0A0C3PAJ4_PISTI</name>
<feature type="repeat" description="WD" evidence="3">
    <location>
        <begin position="850"/>
        <end position="891"/>
    </location>
</feature>
<feature type="domain" description="NACHT" evidence="5">
    <location>
        <begin position="270"/>
        <end position="419"/>
    </location>
</feature>
<accession>A0A0C3PAJ4</accession>
<dbReference type="EMBL" id="KN831970">
    <property type="protein sequence ID" value="KIO04624.1"/>
    <property type="molecule type" value="Genomic_DNA"/>
</dbReference>
<feature type="repeat" description="WD" evidence="3">
    <location>
        <begin position="1151"/>
        <end position="1192"/>
    </location>
</feature>
<reference evidence="6 7" key="1">
    <citation type="submission" date="2014-04" db="EMBL/GenBank/DDBJ databases">
        <authorList>
            <consortium name="DOE Joint Genome Institute"/>
            <person name="Kuo A."/>
            <person name="Kohler A."/>
            <person name="Costa M.D."/>
            <person name="Nagy L.G."/>
            <person name="Floudas D."/>
            <person name="Copeland A."/>
            <person name="Barry K.W."/>
            <person name="Cichocki N."/>
            <person name="Veneault-Fourrey C."/>
            <person name="LaButti K."/>
            <person name="Lindquist E.A."/>
            <person name="Lipzen A."/>
            <person name="Lundell T."/>
            <person name="Morin E."/>
            <person name="Murat C."/>
            <person name="Sun H."/>
            <person name="Tunlid A."/>
            <person name="Henrissat B."/>
            <person name="Grigoriev I.V."/>
            <person name="Hibbett D.S."/>
            <person name="Martin F."/>
            <person name="Nordberg H.P."/>
            <person name="Cantor M.N."/>
            <person name="Hua S.X."/>
        </authorList>
    </citation>
    <scope>NUCLEOTIDE SEQUENCE [LARGE SCALE GENOMIC DNA]</scope>
    <source>
        <strain evidence="6 7">Marx 270</strain>
    </source>
</reference>
<keyword evidence="1 3" id="KW-0853">WD repeat</keyword>
<dbReference type="InterPro" id="IPR015943">
    <property type="entry name" value="WD40/YVTN_repeat-like_dom_sf"/>
</dbReference>
<dbReference type="InterPro" id="IPR027417">
    <property type="entry name" value="P-loop_NTPase"/>
</dbReference>
<dbReference type="InterPro" id="IPR001680">
    <property type="entry name" value="WD40_rpt"/>
</dbReference>
<feature type="repeat" description="WD" evidence="3">
    <location>
        <begin position="1323"/>
        <end position="1358"/>
    </location>
</feature>
<evidence type="ECO:0000313" key="6">
    <source>
        <dbReference type="EMBL" id="KIO04624.1"/>
    </source>
</evidence>
<evidence type="ECO:0000256" key="4">
    <source>
        <dbReference type="SAM" id="MobiDB-lite"/>
    </source>
</evidence>
<dbReference type="InterPro" id="IPR020472">
    <property type="entry name" value="WD40_PAC1"/>
</dbReference>
<dbReference type="InterPro" id="IPR056884">
    <property type="entry name" value="NPHP3-like_N"/>
</dbReference>
<dbReference type="GO" id="GO:0005634">
    <property type="term" value="C:nucleus"/>
    <property type="evidence" value="ECO:0007669"/>
    <property type="project" value="TreeGrafter"/>
</dbReference>
<dbReference type="PANTHER" id="PTHR22847">
    <property type="entry name" value="WD40 REPEAT PROTEIN"/>
    <property type="match status" value="1"/>
</dbReference>
<dbReference type="PROSITE" id="PS50294">
    <property type="entry name" value="WD_REPEATS_REGION"/>
    <property type="match status" value="12"/>
</dbReference>
<evidence type="ECO:0000259" key="5">
    <source>
        <dbReference type="PROSITE" id="PS50837"/>
    </source>
</evidence>
<proteinExistence type="predicted"/>
<reference evidence="7" key="2">
    <citation type="submission" date="2015-01" db="EMBL/GenBank/DDBJ databases">
        <title>Evolutionary Origins and Diversification of the Mycorrhizal Mutualists.</title>
        <authorList>
            <consortium name="DOE Joint Genome Institute"/>
            <consortium name="Mycorrhizal Genomics Consortium"/>
            <person name="Kohler A."/>
            <person name="Kuo A."/>
            <person name="Nagy L.G."/>
            <person name="Floudas D."/>
            <person name="Copeland A."/>
            <person name="Barry K.W."/>
            <person name="Cichocki N."/>
            <person name="Veneault-Fourrey C."/>
            <person name="LaButti K."/>
            <person name="Lindquist E.A."/>
            <person name="Lipzen A."/>
            <person name="Lundell T."/>
            <person name="Morin E."/>
            <person name="Murat C."/>
            <person name="Riley R."/>
            <person name="Ohm R."/>
            <person name="Sun H."/>
            <person name="Tunlid A."/>
            <person name="Henrissat B."/>
            <person name="Grigoriev I.V."/>
            <person name="Hibbett D.S."/>
            <person name="Martin F."/>
        </authorList>
    </citation>
    <scope>NUCLEOTIDE SEQUENCE [LARGE SCALE GENOMIC DNA]</scope>
    <source>
        <strain evidence="7">Marx 270</strain>
    </source>
</reference>
<dbReference type="Pfam" id="PF24883">
    <property type="entry name" value="NPHP3_N"/>
    <property type="match status" value="1"/>
</dbReference>
<feature type="repeat" description="WD" evidence="3">
    <location>
        <begin position="893"/>
        <end position="929"/>
    </location>
</feature>
<evidence type="ECO:0000256" key="1">
    <source>
        <dbReference type="ARBA" id="ARBA00022574"/>
    </source>
</evidence>
<feature type="repeat" description="WD" evidence="3">
    <location>
        <begin position="1065"/>
        <end position="1100"/>
    </location>
</feature>
<dbReference type="STRING" id="870435.A0A0C3PAJ4"/>
<dbReference type="InterPro" id="IPR019775">
    <property type="entry name" value="WD40_repeat_CS"/>
</dbReference>
<dbReference type="Proteomes" id="UP000054217">
    <property type="component" value="Unassembled WGS sequence"/>
</dbReference>
<dbReference type="Gene3D" id="2.130.10.10">
    <property type="entry name" value="YVTN repeat-like/Quinoprotein amine dehydrogenase"/>
    <property type="match status" value="6"/>
</dbReference>
<dbReference type="HOGENOM" id="CLU_000288_6_3_1"/>
<dbReference type="SMART" id="SM00320">
    <property type="entry name" value="WD40"/>
    <property type="match status" value="13"/>
</dbReference>
<feature type="region of interest" description="Disordered" evidence="4">
    <location>
        <begin position="1"/>
        <end position="30"/>
    </location>
</feature>
<dbReference type="Pfam" id="PF00400">
    <property type="entry name" value="WD40"/>
    <property type="match status" value="13"/>
</dbReference>
<protein>
    <recommendedName>
        <fullName evidence="5">NACHT domain-containing protein</fullName>
    </recommendedName>
</protein>
<dbReference type="PROSITE" id="PS00678">
    <property type="entry name" value="WD_REPEATS_1"/>
    <property type="match status" value="8"/>
</dbReference>
<feature type="repeat" description="WD" evidence="3">
    <location>
        <begin position="1194"/>
        <end position="1235"/>
    </location>
</feature>
<feature type="repeat" description="WD" evidence="3">
    <location>
        <begin position="979"/>
        <end position="1011"/>
    </location>
</feature>
<dbReference type="PANTHER" id="PTHR22847:SF637">
    <property type="entry name" value="WD REPEAT DOMAIN 5B"/>
    <property type="match status" value="1"/>
</dbReference>
<dbReference type="PROSITE" id="PS50837">
    <property type="entry name" value="NACHT"/>
    <property type="match status" value="1"/>
</dbReference>
<sequence>MVRKLLKKPLFGAAKSSSQSPPVETDPDRESVVTKVDTAPLALDVTVPVPLMGPTPTAADLVAMANTAVTDIQNLNNPYLQPLEVFHSIVTAIEDVHPYAQTALGILTAASQLIITQANLYNATPALLQKLGFVYKLLLEEDMMKNINRMRDTLAKIARVVSAAAQFIMNYTEMKSFWRRLGKDITSETQSAVDGYINTLDDLMQQYRDCEIRDIQVNIPRVLEDVNLEGMAYAAGAGFNITKKCLDGTRTEILQRIIHWATDLDVNAPRILWLRGQSGRGKSAIAHTVASWIKDAGGFGSCFCFARDRQAERREQKIFATIARDLADRDLAFRRALVDVVTRNYDLKATSDVMQQWQHFILGPLSKVDGLMVGNVVVVIDALDESGPETSRRHILSLLSSTEAAHLPANMRILLTSRPLPDIERALGARSHVKVTSLDNVSAESMEHDIRLYVSKELGHLPEIEDNEIQVMVHKSDGLFEWARLACDFVKPNRPGRTVRERFHEVAFPPSGGGGTLLDVMYRTILEDAIPNDKATLARFHSVMQQIMSAFEPLRMDALNKMRAHFPYEEDRFDMVVILEFMSPLLGGIADRTSLVRPLHTSFYDFLTDPERSGIYFVGASDMHSLTFASLQILCEGLQFNICGLESSYLSNSEVLDLPEKIDKNISPHLSYSCRFWAQHLHKTTFDSALVTWVKALVQSEKVLFWLEVLSLLDALGGATDALASTAVWLLDQIGCEDVLAIVQDGIKFIQNFGSVISCSAPHLYISALPFSPLNTALSRLMMPKFTGLVVVSGGGLTEWPVIQLALQGHTATVCVVAMSPDGKRIASGSNDKTVRIWDAESGGQIGGPLQGHAGGVQSVGFSPDGKKIVSGSHDKTVRIWDAEKGVQIGEPLQGHAAWIWSVGFSPDGKRVVSGSDDNTVRIWDVERGVQVGGPLQGHDGWVQSVRFSPDGKRIVSGSNDKTLRIWDAERGVQIGKPLQGHSGWVQSVGFSPDGKRIVSGSHDKTVRIWNAERGVQLGGPYQGHTNWVQSVGFSPDGKRIISGSWDETVRIWDAERGVQISGPFQGQTGGVQSVEFSPDGKRIVTGSNDNTVRIWDVESCVQIGGPLQGHTDQVKSAGFSPNAKMIVSGSWDKTVRIWDAGNGVQIGGPLQGHTSRVQSVGFSPDGKRIISASHDRTVRIWNAESGVQIGDPLQGHTGWILSVGFSPDGKMIVSGSCDKSVRIWDAESGMQIGEPLHGHAGWVWSVGFSPDGKRIISGSDDMTVRIWDVKSGVQIGDPLQGHAGWVQSVRFSAAGNRIFSGSSDETVRVWDAESFRQIGIPIQGHTGDIYSVTISPDGTKIALASAASAVRVLDAQNFGILLPVHNLKNVPVPSPAVIQPYPVCFSSVPSHALSDVLQLLDGLQEDDSVRDEPVRLHPDGWIRGPRGRLLLWIPPILWRRLYSIWTIAMIPGDHCIELDLSQIVHGNKWHQCFQPVA</sequence>
<keyword evidence="2" id="KW-0677">Repeat</keyword>
<dbReference type="InterPro" id="IPR007111">
    <property type="entry name" value="NACHT_NTPase"/>
</dbReference>
<feature type="repeat" description="WD" evidence="3">
    <location>
        <begin position="807"/>
        <end position="848"/>
    </location>
</feature>
<evidence type="ECO:0000313" key="7">
    <source>
        <dbReference type="Proteomes" id="UP000054217"/>
    </source>
</evidence>
<feature type="repeat" description="WD" evidence="3">
    <location>
        <begin position="936"/>
        <end position="977"/>
    </location>
</feature>
<dbReference type="GO" id="GO:1990234">
    <property type="term" value="C:transferase complex"/>
    <property type="evidence" value="ECO:0007669"/>
    <property type="project" value="UniProtKB-ARBA"/>
</dbReference>
<dbReference type="InParanoid" id="A0A0C3PAJ4"/>
<dbReference type="PROSITE" id="PS50082">
    <property type="entry name" value="WD_REPEATS_2"/>
    <property type="match status" value="13"/>
</dbReference>
<dbReference type="SUPFAM" id="SSF50998">
    <property type="entry name" value="Quinoprotein alcohol dehydrogenase-like"/>
    <property type="match status" value="1"/>
</dbReference>
<feature type="repeat" description="WD" evidence="3">
    <location>
        <begin position="1108"/>
        <end position="1140"/>
    </location>
</feature>
<dbReference type="SUPFAM" id="SSF52540">
    <property type="entry name" value="P-loop containing nucleoside triphosphate hydrolases"/>
    <property type="match status" value="1"/>
</dbReference>
<dbReference type="PRINTS" id="PR00320">
    <property type="entry name" value="GPROTEINBRPT"/>
</dbReference>
<dbReference type="InterPro" id="IPR011047">
    <property type="entry name" value="Quinoprotein_ADH-like_sf"/>
</dbReference>
<feature type="repeat" description="WD" evidence="3">
    <location>
        <begin position="1022"/>
        <end position="1063"/>
    </location>
</feature>